<protein>
    <submittedName>
        <fullName evidence="1">Uncharacterized protein</fullName>
    </submittedName>
</protein>
<dbReference type="Proteomes" id="UP000035740">
    <property type="component" value="Unassembled WGS sequence"/>
</dbReference>
<dbReference type="AlphaFoldDB" id="A0A0J7YP16"/>
<reference evidence="1 2" key="1">
    <citation type="journal article" date="2014" name="Nature">
        <title>The genome of the recently domesticated crop plant sugar beet (Beta vulgaris).</title>
        <authorList>
            <person name="Dohm J.C."/>
            <person name="Minoche A.E."/>
            <person name="Holtgrawe D."/>
            <person name="Capella-Gutierrez S."/>
            <person name="Zakrzewski F."/>
            <person name="Tafer H."/>
            <person name="Rupp O."/>
            <person name="Sorensen T.R."/>
            <person name="Stracke R."/>
            <person name="Reinhardt R."/>
            <person name="Goesmann A."/>
            <person name="Kraft T."/>
            <person name="Schulz B."/>
            <person name="Stadler P.F."/>
            <person name="Schmidt T."/>
            <person name="Gabaldon T."/>
            <person name="Lehrach H."/>
            <person name="Weisshaar B."/>
            <person name="Himmelbauer H."/>
        </authorList>
    </citation>
    <scope>NUCLEOTIDE SEQUENCE [LARGE SCALE GENOMIC DNA]</scope>
    <source>
        <tissue evidence="1">Taproot</tissue>
    </source>
</reference>
<sequence length="160" mass="17316">GEGVTTDIAAERVEVHWQERFRGSDAIKITVTSQNGNTLASINVAMFVVQVKEQPSINMTTTAKYKANRWVNLAPIQVDAYDAENGIVEVQLVANEADQTLPAGTRNARIKFVSSNRNSTVTYAPSFGTESRQLIVRGPLADVQTALGGIAFQTTEYGAV</sequence>
<accession>A0A0J7YP16</accession>
<feature type="non-terminal residue" evidence="1">
    <location>
        <position position="160"/>
    </location>
</feature>
<dbReference type="OrthoDB" id="10669320at2759"/>
<name>A0A0J7YP16_BETVV</name>
<dbReference type="EMBL" id="KQ110645">
    <property type="protein sequence ID" value="KMS65326.1"/>
    <property type="molecule type" value="Genomic_DNA"/>
</dbReference>
<keyword evidence="2" id="KW-1185">Reference proteome</keyword>
<evidence type="ECO:0000313" key="1">
    <source>
        <dbReference type="EMBL" id="KMS65326.1"/>
    </source>
</evidence>
<evidence type="ECO:0000313" key="2">
    <source>
        <dbReference type="Proteomes" id="UP000035740"/>
    </source>
</evidence>
<feature type="non-terminal residue" evidence="1">
    <location>
        <position position="1"/>
    </location>
</feature>
<gene>
    <name evidence="1" type="ORF">BVRB_037120</name>
</gene>
<proteinExistence type="predicted"/>
<organism evidence="1 2">
    <name type="scientific">Beta vulgaris subsp. vulgaris</name>
    <name type="common">Beet</name>
    <dbReference type="NCBI Taxonomy" id="3555"/>
    <lineage>
        <taxon>Eukaryota</taxon>
        <taxon>Viridiplantae</taxon>
        <taxon>Streptophyta</taxon>
        <taxon>Embryophyta</taxon>
        <taxon>Tracheophyta</taxon>
        <taxon>Spermatophyta</taxon>
        <taxon>Magnoliopsida</taxon>
        <taxon>eudicotyledons</taxon>
        <taxon>Gunneridae</taxon>
        <taxon>Pentapetalae</taxon>
        <taxon>Caryophyllales</taxon>
        <taxon>Chenopodiaceae</taxon>
        <taxon>Betoideae</taxon>
        <taxon>Beta</taxon>
    </lineage>
</organism>